<dbReference type="OrthoDB" id="4188299at2759"/>
<dbReference type="Proteomes" id="UP000242791">
    <property type="component" value="Unassembled WGS sequence"/>
</dbReference>
<keyword evidence="1" id="KW-0732">Signal</keyword>
<sequence length="132" mass="14310">MKITGAAVVALLASTTTAASWNCHRSGGDGHGRLKHLHSEFNKRFGSSRLHIAAGQCYYTTCYDHYFGVCNRSSKAKWEVSGDRNDAKNANPGSGSGCAINPSPIQEPYLTYIFSHSKDISLGGGRNDIRRC</sequence>
<dbReference type="AlphaFoldDB" id="A0A1J9R938"/>
<name>A0A1J9R938_9EURO</name>
<evidence type="ECO:0000313" key="2">
    <source>
        <dbReference type="EMBL" id="OJD24492.1"/>
    </source>
</evidence>
<comment type="caution">
    <text evidence="2">The sequence shown here is derived from an EMBL/GenBank/DDBJ whole genome shotgun (WGS) entry which is preliminary data.</text>
</comment>
<protein>
    <submittedName>
        <fullName evidence="2">Uncharacterized protein</fullName>
    </submittedName>
</protein>
<organism evidence="2 3">
    <name type="scientific">Blastomyces percursus</name>
    <dbReference type="NCBI Taxonomy" id="1658174"/>
    <lineage>
        <taxon>Eukaryota</taxon>
        <taxon>Fungi</taxon>
        <taxon>Dikarya</taxon>
        <taxon>Ascomycota</taxon>
        <taxon>Pezizomycotina</taxon>
        <taxon>Eurotiomycetes</taxon>
        <taxon>Eurotiomycetidae</taxon>
        <taxon>Onygenales</taxon>
        <taxon>Ajellomycetaceae</taxon>
        <taxon>Blastomyces</taxon>
    </lineage>
</organism>
<dbReference type="EMBL" id="LGTZ01000551">
    <property type="protein sequence ID" value="OJD24492.1"/>
    <property type="molecule type" value="Genomic_DNA"/>
</dbReference>
<keyword evidence="3" id="KW-1185">Reference proteome</keyword>
<feature type="signal peptide" evidence="1">
    <location>
        <begin position="1"/>
        <end position="18"/>
    </location>
</feature>
<evidence type="ECO:0000256" key="1">
    <source>
        <dbReference type="SAM" id="SignalP"/>
    </source>
</evidence>
<feature type="chain" id="PRO_5013289720" evidence="1">
    <location>
        <begin position="19"/>
        <end position="132"/>
    </location>
</feature>
<evidence type="ECO:0000313" key="3">
    <source>
        <dbReference type="Proteomes" id="UP000242791"/>
    </source>
</evidence>
<dbReference type="VEuPathDB" id="FungiDB:ACJ73_04151"/>
<gene>
    <name evidence="2" type="ORF">ACJ73_04151</name>
</gene>
<accession>A0A1J9R938</accession>
<proteinExistence type="predicted"/>
<reference evidence="2 3" key="1">
    <citation type="submission" date="2015-08" db="EMBL/GenBank/DDBJ databases">
        <title>Emmonsia species relationships and genome sequence.</title>
        <authorList>
            <person name="Cuomo C.A."/>
            <person name="Schwartz I.S."/>
            <person name="Kenyon C."/>
            <person name="De Hoog G.S."/>
            <person name="Govender N.P."/>
            <person name="Botha A."/>
            <person name="Moreno L."/>
            <person name="De Vries M."/>
            <person name="Munoz J.F."/>
            <person name="Stielow J.B."/>
        </authorList>
    </citation>
    <scope>NUCLEOTIDE SEQUENCE [LARGE SCALE GENOMIC DNA]</scope>
    <source>
        <strain evidence="2 3">EI222</strain>
    </source>
</reference>